<dbReference type="Gene3D" id="3.40.190.10">
    <property type="entry name" value="Periplasmic binding protein-like II"/>
    <property type="match status" value="1"/>
</dbReference>
<proteinExistence type="predicted"/>
<protein>
    <recommendedName>
        <fullName evidence="3">Sugar ABC transporter substrate-binding protein</fullName>
    </recommendedName>
</protein>
<organism evidence="1 2">
    <name type="scientific">Paenibacillus xylanivorans</name>
    <dbReference type="NCBI Taxonomy" id="1705561"/>
    <lineage>
        <taxon>Bacteria</taxon>
        <taxon>Bacillati</taxon>
        <taxon>Bacillota</taxon>
        <taxon>Bacilli</taxon>
        <taxon>Bacillales</taxon>
        <taxon>Paenibacillaceae</taxon>
        <taxon>Paenibacillus</taxon>
    </lineage>
</organism>
<accession>A0A0M9BQE1</accession>
<name>A0A0M9BQE1_9BACL</name>
<dbReference type="AlphaFoldDB" id="A0A0M9BQE1"/>
<dbReference type="OrthoDB" id="2652444at2"/>
<evidence type="ECO:0000313" key="2">
    <source>
        <dbReference type="Proteomes" id="UP000037688"/>
    </source>
</evidence>
<dbReference type="RefSeq" id="WP_053780450.1">
    <property type="nucleotide sequence ID" value="NZ_LITU01000050.1"/>
</dbReference>
<dbReference type="Proteomes" id="UP000037688">
    <property type="component" value="Unassembled WGS sequence"/>
</dbReference>
<dbReference type="EMBL" id="LITU01000050">
    <property type="protein sequence ID" value="KOY16968.1"/>
    <property type="molecule type" value="Genomic_DNA"/>
</dbReference>
<reference evidence="1 2" key="1">
    <citation type="submission" date="2015-08" db="EMBL/GenBank/DDBJ databases">
        <title>Draft genome sequence of cellulolytic and xylanolytic Paenibacillus sp. A59, isolated from a decaying forest soil from Patagonia, Argentina.</title>
        <authorList>
            <person name="Ghio S."/>
            <person name="Caceres A.M."/>
            <person name="Talia P."/>
            <person name="Grasso D."/>
            <person name="Campos E."/>
        </authorList>
    </citation>
    <scope>NUCLEOTIDE SEQUENCE [LARGE SCALE GENOMIC DNA]</scope>
    <source>
        <strain evidence="1 2">A59</strain>
    </source>
</reference>
<sequence length="183" mass="20141">MKRFWGLTAIISMIFLLAGCGGKDGFTIFFIDNQGNPSVISEQLQANLQQKLGEEPKVEVITSAMYDVQKIMVEYAAGGHDIFILPEADMKQYGSNGSNIPLDDTFDPEKYKRGVFEGGVLVEKGEGDDGSDIKTESHLYGIPLEDMQMFKDVDYAAQNLFATIPVSASNVEESKKVLKALTE</sequence>
<comment type="caution">
    <text evidence="1">The sequence shown here is derived from an EMBL/GenBank/DDBJ whole genome shotgun (WGS) entry which is preliminary data.</text>
</comment>
<dbReference type="PATRIC" id="fig|1705561.3.peg.1620"/>
<evidence type="ECO:0000313" key="1">
    <source>
        <dbReference type="EMBL" id="KOY16968.1"/>
    </source>
</evidence>
<evidence type="ECO:0008006" key="3">
    <source>
        <dbReference type="Google" id="ProtNLM"/>
    </source>
</evidence>
<dbReference type="PROSITE" id="PS51257">
    <property type="entry name" value="PROKAR_LIPOPROTEIN"/>
    <property type="match status" value="1"/>
</dbReference>
<gene>
    <name evidence="1" type="ORF">AMS66_08910</name>
</gene>
<keyword evidence="2" id="KW-1185">Reference proteome</keyword>